<protein>
    <submittedName>
        <fullName evidence="1">Putative transposase</fullName>
    </submittedName>
</protein>
<dbReference type="PANTHER" id="PTHR46889">
    <property type="entry name" value="TRANSPOSASE INSF FOR INSERTION SEQUENCE IS3B-RELATED"/>
    <property type="match status" value="1"/>
</dbReference>
<dbReference type="EMBL" id="AGSN01000174">
    <property type="protein sequence ID" value="EHH09287.1"/>
    <property type="molecule type" value="Genomic_DNA"/>
</dbReference>
<dbReference type="PANTHER" id="PTHR46889:SF7">
    <property type="entry name" value="TRANSPOSASE FOR INSERTION SEQUENCE ELEMENT IS904"/>
    <property type="match status" value="1"/>
</dbReference>
<dbReference type="GO" id="GO:0003676">
    <property type="term" value="F:nucleic acid binding"/>
    <property type="evidence" value="ECO:0007669"/>
    <property type="project" value="InterPro"/>
</dbReference>
<dbReference type="Proteomes" id="UP000002949">
    <property type="component" value="Unassembled WGS sequence"/>
</dbReference>
<feature type="non-terminal residue" evidence="1">
    <location>
        <position position="1"/>
    </location>
</feature>
<reference evidence="1 2" key="1">
    <citation type="journal article" date="2012" name="J. Bacteriol.">
        <title>Draft Genome Sequence of Plant Growth-Promoting Rhizobium Mesorhizobium amorphae, Isolated from Zinc-Lead Mine Tailings.</title>
        <authorList>
            <person name="Hao X."/>
            <person name="Lin Y."/>
            <person name="Johnstone L."/>
            <person name="Baltrus D.A."/>
            <person name="Miller S.J."/>
            <person name="Wei G."/>
            <person name="Rensing C."/>
        </authorList>
    </citation>
    <scope>NUCLEOTIDE SEQUENCE [LARGE SCALE GENOMIC DNA]</scope>
    <source>
        <strain evidence="1 2">CCNWGS0123</strain>
    </source>
</reference>
<dbReference type="SUPFAM" id="SSF53098">
    <property type="entry name" value="Ribonuclease H-like"/>
    <property type="match status" value="1"/>
</dbReference>
<sequence length="192" mass="22031">KQAYIRDHRSRGLSVAEGCRLMGIARSTYYDRLEKTSDDTAIVEAIAAICDEFEHNGWRRVRAALRHKSMIVKHMKIRRFTVTTDSDHNQPIFPNLAQDIIPDGPNQLWVADITYVTVVGGFAYVTVVLDAWSRAGCRIRHQPLDRRAADANGFDRRSRRTQTATGLRASFRSWIPRRIQAVVATPRDWRLQ</sequence>
<dbReference type="eggNOG" id="COG2801">
    <property type="taxonomic scope" value="Bacteria"/>
</dbReference>
<dbReference type="Gene3D" id="3.30.420.10">
    <property type="entry name" value="Ribonuclease H-like superfamily/Ribonuclease H"/>
    <property type="match status" value="1"/>
</dbReference>
<dbReference type="InterPro" id="IPR036397">
    <property type="entry name" value="RNaseH_sf"/>
</dbReference>
<dbReference type="InterPro" id="IPR050900">
    <property type="entry name" value="Transposase_IS3/IS150/IS904"/>
</dbReference>
<evidence type="ECO:0000313" key="2">
    <source>
        <dbReference type="Proteomes" id="UP000002949"/>
    </source>
</evidence>
<accession>G6YGA6</accession>
<proteinExistence type="predicted"/>
<organism evidence="1 2">
    <name type="scientific">Mesorhizobium amorphae CCNWGS0123</name>
    <dbReference type="NCBI Taxonomy" id="1082933"/>
    <lineage>
        <taxon>Bacteria</taxon>
        <taxon>Pseudomonadati</taxon>
        <taxon>Pseudomonadota</taxon>
        <taxon>Alphaproteobacteria</taxon>
        <taxon>Hyphomicrobiales</taxon>
        <taxon>Phyllobacteriaceae</taxon>
        <taxon>Mesorhizobium</taxon>
    </lineage>
</organism>
<keyword evidence="2" id="KW-1185">Reference proteome</keyword>
<dbReference type="PATRIC" id="fig|1082933.3.peg.4857"/>
<dbReference type="InterPro" id="IPR012337">
    <property type="entry name" value="RNaseH-like_sf"/>
</dbReference>
<dbReference type="AlphaFoldDB" id="G6YGA6"/>
<name>G6YGA6_9HYPH</name>
<gene>
    <name evidence="1" type="ORF">MEA186_25072</name>
</gene>
<evidence type="ECO:0000313" key="1">
    <source>
        <dbReference type="EMBL" id="EHH09287.1"/>
    </source>
</evidence>